<dbReference type="HOGENOM" id="CLU_060131_6_5_1"/>
<evidence type="ECO:0000313" key="2">
    <source>
        <dbReference type="EMBL" id="CEJ94415.1"/>
    </source>
</evidence>
<protein>
    <recommendedName>
        <fullName evidence="1">N-acetyltransferase domain-containing protein</fullName>
    </recommendedName>
</protein>
<reference evidence="2 3" key="1">
    <citation type="journal article" date="2015" name="Genome Announc.">
        <title>Draft Genome Sequence and Gene Annotation of the Entomopathogenic Fungus Verticillium hemipterigenum.</title>
        <authorList>
            <person name="Horn F."/>
            <person name="Habel A."/>
            <person name="Scharf D.H."/>
            <person name="Dworschak J."/>
            <person name="Brakhage A.A."/>
            <person name="Guthke R."/>
            <person name="Hertweck C."/>
            <person name="Linde J."/>
        </authorList>
    </citation>
    <scope>NUCLEOTIDE SEQUENCE [LARGE SCALE GENOMIC DNA]</scope>
</reference>
<dbReference type="InterPro" id="IPR016181">
    <property type="entry name" value="Acyl_CoA_acyltransferase"/>
</dbReference>
<dbReference type="SUPFAM" id="SSF55729">
    <property type="entry name" value="Acyl-CoA N-acyltransferases (Nat)"/>
    <property type="match status" value="1"/>
</dbReference>
<dbReference type="Gene3D" id="3.40.630.30">
    <property type="match status" value="1"/>
</dbReference>
<evidence type="ECO:0000313" key="3">
    <source>
        <dbReference type="Proteomes" id="UP000039046"/>
    </source>
</evidence>
<dbReference type="EMBL" id="CDHN01000007">
    <property type="protein sequence ID" value="CEJ94415.1"/>
    <property type="molecule type" value="Genomic_DNA"/>
</dbReference>
<dbReference type="PANTHER" id="PTHR42791:SF1">
    <property type="entry name" value="N-ACETYLTRANSFERASE DOMAIN-CONTAINING PROTEIN"/>
    <property type="match status" value="1"/>
</dbReference>
<evidence type="ECO:0000259" key="1">
    <source>
        <dbReference type="PROSITE" id="PS51186"/>
    </source>
</evidence>
<feature type="domain" description="N-acetyltransferase" evidence="1">
    <location>
        <begin position="3"/>
        <end position="223"/>
    </location>
</feature>
<dbReference type="GO" id="GO:0016747">
    <property type="term" value="F:acyltransferase activity, transferring groups other than amino-acyl groups"/>
    <property type="evidence" value="ECO:0007669"/>
    <property type="project" value="InterPro"/>
</dbReference>
<sequence length="259" mass="29083">MTFSIRKAVPSDLLEARETHFTALEYFHAFYGLWFVNKPWDIILGGQENMINDPIRQFFVAVDDDTGKVVGSCVFSIIPDAATVKAEKEAKEAAEKKKKEDDLNNGIVAEEKPSLYAVKQHLEPLWKEFGKRGDRIDASHEKAMEGKKHLFIYQCNVHPTYQRRGLGARLLSKAIEVADKEGLDAALTSSEAGRKLYESFGFEILDTVDVPGGLVSWISKMREADTDGVESPANYDEALAKYKDVTEIEYPMIRRATSA</sequence>
<accession>A0A0A1TQZ1</accession>
<dbReference type="InterPro" id="IPR000182">
    <property type="entry name" value="GNAT_dom"/>
</dbReference>
<organism evidence="2 3">
    <name type="scientific">[Torrubiella] hemipterigena</name>
    <dbReference type="NCBI Taxonomy" id="1531966"/>
    <lineage>
        <taxon>Eukaryota</taxon>
        <taxon>Fungi</taxon>
        <taxon>Dikarya</taxon>
        <taxon>Ascomycota</taxon>
        <taxon>Pezizomycotina</taxon>
        <taxon>Sordariomycetes</taxon>
        <taxon>Hypocreomycetidae</taxon>
        <taxon>Hypocreales</taxon>
        <taxon>Clavicipitaceae</taxon>
        <taxon>Clavicipitaceae incertae sedis</taxon>
        <taxon>'Torrubiella' clade</taxon>
    </lineage>
</organism>
<proteinExistence type="predicted"/>
<dbReference type="CDD" id="cd04301">
    <property type="entry name" value="NAT_SF"/>
    <property type="match status" value="1"/>
</dbReference>
<name>A0A0A1TQZ1_9HYPO</name>
<dbReference type="PROSITE" id="PS51186">
    <property type="entry name" value="GNAT"/>
    <property type="match status" value="1"/>
</dbReference>
<keyword evidence="3" id="KW-1185">Reference proteome</keyword>
<dbReference type="STRING" id="1531966.A0A0A1TQZ1"/>
<gene>
    <name evidence="2" type="ORF">VHEMI09952</name>
</gene>
<dbReference type="PANTHER" id="PTHR42791">
    <property type="entry name" value="GNAT FAMILY ACETYLTRANSFERASE"/>
    <property type="match status" value="1"/>
</dbReference>
<dbReference type="InterPro" id="IPR052523">
    <property type="entry name" value="Trichothecene_AcTrans"/>
</dbReference>
<dbReference type="AlphaFoldDB" id="A0A0A1TQZ1"/>
<dbReference type="OrthoDB" id="2744543at2759"/>
<dbReference type="Pfam" id="PF00583">
    <property type="entry name" value="Acetyltransf_1"/>
    <property type="match status" value="1"/>
</dbReference>
<dbReference type="Proteomes" id="UP000039046">
    <property type="component" value="Unassembled WGS sequence"/>
</dbReference>